<reference evidence="10" key="1">
    <citation type="journal article" date="2019" name="Int. J. Syst. Evol. Microbiol.">
        <title>The Global Catalogue of Microorganisms (GCM) 10K type strain sequencing project: providing services to taxonomists for standard genome sequencing and annotation.</title>
        <authorList>
            <consortium name="The Broad Institute Genomics Platform"/>
            <consortium name="The Broad Institute Genome Sequencing Center for Infectious Disease"/>
            <person name="Wu L."/>
            <person name="Ma J."/>
        </authorList>
    </citation>
    <scope>NUCLEOTIDE SEQUENCE [LARGE SCALE GENOMIC DNA]</scope>
    <source>
        <strain evidence="10">CGMCC 4.5798</strain>
    </source>
</reference>
<dbReference type="Pfam" id="PF01618">
    <property type="entry name" value="MotA_ExbB"/>
    <property type="match status" value="1"/>
</dbReference>
<keyword evidence="6" id="KW-0813">Transport</keyword>
<evidence type="ECO:0000256" key="3">
    <source>
        <dbReference type="ARBA" id="ARBA00022692"/>
    </source>
</evidence>
<evidence type="ECO:0000256" key="1">
    <source>
        <dbReference type="ARBA" id="ARBA00004651"/>
    </source>
</evidence>
<evidence type="ECO:0000256" key="6">
    <source>
        <dbReference type="RuleBase" id="RU004057"/>
    </source>
</evidence>
<keyword evidence="4 7" id="KW-1133">Transmembrane helix</keyword>
<keyword evidence="6" id="KW-0653">Protein transport</keyword>
<keyword evidence="5 7" id="KW-0472">Membrane</keyword>
<accession>A0ABW0S570</accession>
<evidence type="ECO:0000313" key="9">
    <source>
        <dbReference type="EMBL" id="MFC5550860.1"/>
    </source>
</evidence>
<evidence type="ECO:0000256" key="2">
    <source>
        <dbReference type="ARBA" id="ARBA00022475"/>
    </source>
</evidence>
<name>A0ABW0S570_9BURK</name>
<dbReference type="RefSeq" id="WP_379774088.1">
    <property type="nucleotide sequence ID" value="NZ_JBHSMZ010000016.1"/>
</dbReference>
<feature type="transmembrane region" description="Helical" evidence="7">
    <location>
        <begin position="113"/>
        <end position="135"/>
    </location>
</feature>
<dbReference type="PANTHER" id="PTHR30625:SF11">
    <property type="entry name" value="MOTA_TOLQ_EXBB PROTON CHANNEL DOMAIN-CONTAINING PROTEIN"/>
    <property type="match status" value="1"/>
</dbReference>
<feature type="domain" description="MotA/TolQ/ExbB proton channel" evidence="8">
    <location>
        <begin position="97"/>
        <end position="187"/>
    </location>
</feature>
<comment type="similarity">
    <text evidence="6">Belongs to the exbB/tolQ family.</text>
</comment>
<gene>
    <name evidence="9" type="ORF">ACFPO9_20270</name>
</gene>
<protein>
    <submittedName>
        <fullName evidence="9">MotA/TolQ/ExbB proton channel family protein</fullName>
    </submittedName>
</protein>
<dbReference type="InterPro" id="IPR002898">
    <property type="entry name" value="MotA_ExbB_proton_chnl"/>
</dbReference>
<proteinExistence type="inferred from homology"/>
<comment type="subcellular location">
    <subcellularLocation>
        <location evidence="1">Cell membrane</location>
        <topology evidence="1">Multi-pass membrane protein</topology>
    </subcellularLocation>
    <subcellularLocation>
        <location evidence="6">Membrane</location>
        <topology evidence="6">Multi-pass membrane protein</topology>
    </subcellularLocation>
</comment>
<dbReference type="PANTHER" id="PTHR30625">
    <property type="entry name" value="PROTEIN TOLQ"/>
    <property type="match status" value="1"/>
</dbReference>
<keyword evidence="2" id="KW-1003">Cell membrane</keyword>
<keyword evidence="3 7" id="KW-0812">Transmembrane</keyword>
<evidence type="ECO:0000256" key="7">
    <source>
        <dbReference type="SAM" id="Phobius"/>
    </source>
</evidence>
<dbReference type="EMBL" id="JBHSMZ010000016">
    <property type="protein sequence ID" value="MFC5550860.1"/>
    <property type="molecule type" value="Genomic_DNA"/>
</dbReference>
<feature type="transmembrane region" description="Helical" evidence="7">
    <location>
        <begin position="13"/>
        <end position="32"/>
    </location>
</feature>
<dbReference type="InterPro" id="IPR050790">
    <property type="entry name" value="ExbB/TolQ_transport"/>
</dbReference>
<sequence>MQELNFASQLMEGGTGVVVIGVLSVLAVAVSFERLANFRTSRVAPQALADEALGLWRNGDYQALAARAAEDRSSLARVLEFLAGHPRLPIETLSARAAEIASTELRLQQQKAYALNVVATIAPIVGLLGTVVGMIEAFHVIAFNGMGDPTLLAGGISKALVNTAAGLSVALPSLAMHHFFRNRMVNIGITLERQLGRLLDESRSREHARKHEQERSHAY</sequence>
<evidence type="ECO:0000259" key="8">
    <source>
        <dbReference type="Pfam" id="PF01618"/>
    </source>
</evidence>
<evidence type="ECO:0000256" key="5">
    <source>
        <dbReference type="ARBA" id="ARBA00023136"/>
    </source>
</evidence>
<dbReference type="Proteomes" id="UP001596086">
    <property type="component" value="Unassembled WGS sequence"/>
</dbReference>
<evidence type="ECO:0000313" key="10">
    <source>
        <dbReference type="Proteomes" id="UP001596086"/>
    </source>
</evidence>
<comment type="caution">
    <text evidence="9">The sequence shown here is derived from an EMBL/GenBank/DDBJ whole genome shotgun (WGS) entry which is preliminary data.</text>
</comment>
<keyword evidence="10" id="KW-1185">Reference proteome</keyword>
<organism evidence="9 10">
    <name type="scientific">Massilia aerilata</name>
    <dbReference type="NCBI Taxonomy" id="453817"/>
    <lineage>
        <taxon>Bacteria</taxon>
        <taxon>Pseudomonadati</taxon>
        <taxon>Pseudomonadota</taxon>
        <taxon>Betaproteobacteria</taxon>
        <taxon>Burkholderiales</taxon>
        <taxon>Oxalobacteraceae</taxon>
        <taxon>Telluria group</taxon>
        <taxon>Massilia</taxon>
    </lineage>
</organism>
<feature type="transmembrane region" description="Helical" evidence="7">
    <location>
        <begin position="155"/>
        <end position="175"/>
    </location>
</feature>
<evidence type="ECO:0000256" key="4">
    <source>
        <dbReference type="ARBA" id="ARBA00022989"/>
    </source>
</evidence>